<evidence type="ECO:0000256" key="3">
    <source>
        <dbReference type="SAM" id="MobiDB-lite"/>
    </source>
</evidence>
<reference evidence="5 6" key="1">
    <citation type="submission" date="2023-05" db="EMBL/GenBank/DDBJ databases">
        <title>B98-5 Cell Line De Novo Hybrid Assembly: An Optical Mapping Approach.</title>
        <authorList>
            <person name="Kananen K."/>
            <person name="Auerbach J.A."/>
            <person name="Kautto E."/>
            <person name="Blachly J.S."/>
        </authorList>
    </citation>
    <scope>NUCLEOTIDE SEQUENCE [LARGE SCALE GENOMIC DNA]</scope>
    <source>
        <strain evidence="5">B95-8</strain>
        <tissue evidence="5">Cell line</tissue>
    </source>
</reference>
<feature type="compositionally biased region" description="Basic and acidic residues" evidence="3">
    <location>
        <begin position="223"/>
        <end position="233"/>
    </location>
</feature>
<organism evidence="5 6">
    <name type="scientific">Saguinus oedipus</name>
    <name type="common">Cotton-top tamarin</name>
    <name type="synonym">Oedipomidas oedipus</name>
    <dbReference type="NCBI Taxonomy" id="9490"/>
    <lineage>
        <taxon>Eukaryota</taxon>
        <taxon>Metazoa</taxon>
        <taxon>Chordata</taxon>
        <taxon>Craniata</taxon>
        <taxon>Vertebrata</taxon>
        <taxon>Euteleostomi</taxon>
        <taxon>Mammalia</taxon>
        <taxon>Eutheria</taxon>
        <taxon>Euarchontoglires</taxon>
        <taxon>Primates</taxon>
        <taxon>Haplorrhini</taxon>
        <taxon>Platyrrhini</taxon>
        <taxon>Cebidae</taxon>
        <taxon>Callitrichinae</taxon>
        <taxon>Saguinus</taxon>
    </lineage>
</organism>
<accession>A0ABQ9T8L7</accession>
<evidence type="ECO:0000313" key="5">
    <source>
        <dbReference type="EMBL" id="KAK2081089.1"/>
    </source>
</evidence>
<sequence length="257" mass="28031">MSEDACCLLCPSPLPQNRKCGACWMGWTPPSEVQEWLVDLCCALSEPGHPAAGLQIRGARAPGLLPGQLRGQLLHVRAWAVGGDTPLAMGCGRSPRAGPGGARRRALGVRRERGSEMARAGLERLQPQSLCRNRLLCPLSSTIGPGGSAGTRGEWQTRAVVRHRSSLQELYSLKANVLEHRCQCCQELRTSPRNVTLHCSDGSRRAFRYTEVEECGCTGRRCPAPDDTQHWEEAEPEQSQEAESRNQERGAPASSIN</sequence>
<evidence type="ECO:0000259" key="4">
    <source>
        <dbReference type="PROSITE" id="PS01225"/>
    </source>
</evidence>
<feature type="domain" description="CTCK" evidence="4">
    <location>
        <begin position="137"/>
        <end position="223"/>
    </location>
</feature>
<comment type="caution">
    <text evidence="5">The sequence shown here is derived from an EMBL/GenBank/DDBJ whole genome shotgun (WGS) entry which is preliminary data.</text>
</comment>
<feature type="region of interest" description="Disordered" evidence="3">
    <location>
        <begin position="92"/>
        <end position="113"/>
    </location>
</feature>
<dbReference type="SMART" id="SM00041">
    <property type="entry name" value="CT"/>
    <property type="match status" value="1"/>
</dbReference>
<proteinExistence type="predicted"/>
<keyword evidence="6" id="KW-1185">Reference proteome</keyword>
<dbReference type="EMBL" id="JASSZA010000411">
    <property type="protein sequence ID" value="KAK2081089.1"/>
    <property type="molecule type" value="Genomic_DNA"/>
</dbReference>
<protein>
    <recommendedName>
        <fullName evidence="4">CTCK domain-containing protein</fullName>
    </recommendedName>
</protein>
<keyword evidence="1" id="KW-1015">Disulfide bond</keyword>
<comment type="caution">
    <text evidence="2">Lacks conserved residue(s) required for the propagation of feature annotation.</text>
</comment>
<evidence type="ECO:0000256" key="1">
    <source>
        <dbReference type="ARBA" id="ARBA00023157"/>
    </source>
</evidence>
<dbReference type="PROSITE" id="PS01185">
    <property type="entry name" value="CTCK_1"/>
    <property type="match status" value="1"/>
</dbReference>
<gene>
    <name evidence="5" type="ORF">P7K49_040204</name>
</gene>
<dbReference type="PROSITE" id="PS01225">
    <property type="entry name" value="CTCK_2"/>
    <property type="match status" value="1"/>
</dbReference>
<dbReference type="InterPro" id="IPR006207">
    <property type="entry name" value="Cys_knot_C"/>
</dbReference>
<evidence type="ECO:0000256" key="2">
    <source>
        <dbReference type="PROSITE-ProRule" id="PRU00039"/>
    </source>
</evidence>
<feature type="region of interest" description="Disordered" evidence="3">
    <location>
        <begin position="221"/>
        <end position="257"/>
    </location>
</feature>
<dbReference type="Proteomes" id="UP001266305">
    <property type="component" value="Unassembled WGS sequence"/>
</dbReference>
<name>A0ABQ9T8L7_SAGOE</name>
<evidence type="ECO:0000313" key="6">
    <source>
        <dbReference type="Proteomes" id="UP001266305"/>
    </source>
</evidence>